<dbReference type="SUPFAM" id="SSF143422">
    <property type="entry name" value="Transposase IS200-like"/>
    <property type="match status" value="1"/>
</dbReference>
<comment type="caution">
    <text evidence="2">The sequence shown here is derived from an EMBL/GenBank/DDBJ whole genome shotgun (WGS) entry which is preliminary data.</text>
</comment>
<dbReference type="EMBL" id="QOVW01000083">
    <property type="protein sequence ID" value="RDB35500.1"/>
    <property type="molecule type" value="Genomic_DNA"/>
</dbReference>
<proteinExistence type="predicted"/>
<gene>
    <name evidence="2" type="primary">tnpA</name>
    <name evidence="2" type="ORF">DCC88_09690</name>
</gene>
<name>A0A369KQ48_9BACT</name>
<feature type="non-terminal residue" evidence="2">
    <location>
        <position position="1"/>
    </location>
</feature>
<reference evidence="2" key="1">
    <citation type="submission" date="2018-04" db="EMBL/GenBank/DDBJ databases">
        <title>Draft genome sequence of the Candidatus Spirobacillus cienkowskii, a pathogen of freshwater Daphnia species, reconstructed from hemolymph metagenomic reads.</title>
        <authorList>
            <person name="Bresciani L."/>
            <person name="Lemos L.N."/>
            <person name="Wale N."/>
            <person name="Lin J.Y."/>
            <person name="Fernandes G.R."/>
            <person name="Duffy M.A."/>
            <person name="Rodrigues J.M."/>
        </authorList>
    </citation>
    <scope>NUCLEOTIDE SEQUENCE [LARGE SCALE GENOMIC DNA]</scope>
    <source>
        <strain evidence="2">Binning01</strain>
    </source>
</reference>
<dbReference type="Proteomes" id="UP000253934">
    <property type="component" value="Unassembled WGS sequence"/>
</dbReference>
<dbReference type="Pfam" id="PF01797">
    <property type="entry name" value="Y1_Tnp"/>
    <property type="match status" value="1"/>
</dbReference>
<dbReference type="GO" id="GO:0003677">
    <property type="term" value="F:DNA binding"/>
    <property type="evidence" value="ECO:0007669"/>
    <property type="project" value="InterPro"/>
</dbReference>
<organism evidence="2 3">
    <name type="scientific">Spirobacillus cienkowskii</name>
    <dbReference type="NCBI Taxonomy" id="495820"/>
    <lineage>
        <taxon>Bacteria</taxon>
        <taxon>Pseudomonadati</taxon>
        <taxon>Bdellovibrionota</taxon>
        <taxon>Oligoflexia</taxon>
        <taxon>Silvanigrellales</taxon>
        <taxon>Spirobacillus</taxon>
    </lineage>
</organism>
<evidence type="ECO:0000313" key="3">
    <source>
        <dbReference type="Proteomes" id="UP000253934"/>
    </source>
</evidence>
<dbReference type="GO" id="GO:0004803">
    <property type="term" value="F:transposase activity"/>
    <property type="evidence" value="ECO:0007669"/>
    <property type="project" value="InterPro"/>
</dbReference>
<dbReference type="PANTHER" id="PTHR33360">
    <property type="entry name" value="TRANSPOSASE FOR INSERTION SEQUENCE ELEMENT IS200"/>
    <property type="match status" value="1"/>
</dbReference>
<dbReference type="Gene3D" id="3.30.70.1290">
    <property type="entry name" value="Transposase IS200-like"/>
    <property type="match status" value="1"/>
</dbReference>
<evidence type="ECO:0000259" key="1">
    <source>
        <dbReference type="SMART" id="SM01321"/>
    </source>
</evidence>
<sequence length="150" mass="17753">RTGRSQIYKHYYHLVFVTKYRRHVFTKEILERTEIIFKETCEQLDCELIEFNGEDDHVHILVSIPPKHSVAIVVSKLKGKSSYFIRKEFWEHVEKKLWGDHFWSPSYCSVTCGGAPLEVIKKYIDDQRKPSSEKGVAQSIRERKVRLRAD</sequence>
<dbReference type="AlphaFoldDB" id="A0A369KQ48"/>
<dbReference type="InterPro" id="IPR002686">
    <property type="entry name" value="Transposase_17"/>
</dbReference>
<dbReference type="PANTHER" id="PTHR33360:SF2">
    <property type="entry name" value="TRANSPOSASE FOR INSERTION SEQUENCE ELEMENT IS200"/>
    <property type="match status" value="1"/>
</dbReference>
<evidence type="ECO:0000313" key="2">
    <source>
        <dbReference type="EMBL" id="RDB35500.1"/>
    </source>
</evidence>
<dbReference type="SMART" id="SM01321">
    <property type="entry name" value="Y1_Tnp"/>
    <property type="match status" value="1"/>
</dbReference>
<accession>A0A369KQ48</accession>
<dbReference type="InterPro" id="IPR036515">
    <property type="entry name" value="Transposase_17_sf"/>
</dbReference>
<dbReference type="NCBIfam" id="NF033573">
    <property type="entry name" value="transpos_IS200"/>
    <property type="match status" value="1"/>
</dbReference>
<feature type="domain" description="Transposase IS200-like" evidence="1">
    <location>
        <begin position="7"/>
        <end position="127"/>
    </location>
</feature>
<keyword evidence="3" id="KW-1185">Reference proteome</keyword>
<dbReference type="GO" id="GO:0006313">
    <property type="term" value="P:DNA transposition"/>
    <property type="evidence" value="ECO:0007669"/>
    <property type="project" value="InterPro"/>
</dbReference>
<protein>
    <submittedName>
        <fullName evidence="2">IS200/IS605 family transposase</fullName>
    </submittedName>
</protein>